<feature type="region of interest" description="Disordered" evidence="1">
    <location>
        <begin position="1"/>
        <end position="25"/>
    </location>
</feature>
<evidence type="ECO:0000256" key="1">
    <source>
        <dbReference type="SAM" id="MobiDB-lite"/>
    </source>
</evidence>
<sequence length="98" mass="11296">MASRDPSRDLIRIIKPPPPLQFEPTTGSVIYQRRGHGLLAIRPPEHWKPRTLHQATSFHVVSKGVTKRNINKDGRTEMLCIKHSQKLSLPHTHTRRHT</sequence>
<evidence type="ECO:0000313" key="3">
    <source>
        <dbReference type="Proteomes" id="UP001054945"/>
    </source>
</evidence>
<feature type="compositionally biased region" description="Basic and acidic residues" evidence="1">
    <location>
        <begin position="1"/>
        <end position="12"/>
    </location>
</feature>
<proteinExistence type="predicted"/>
<dbReference type="Proteomes" id="UP001054945">
    <property type="component" value="Unassembled WGS sequence"/>
</dbReference>
<comment type="caution">
    <text evidence="2">The sequence shown here is derived from an EMBL/GenBank/DDBJ whole genome shotgun (WGS) entry which is preliminary data.</text>
</comment>
<keyword evidence="3" id="KW-1185">Reference proteome</keyword>
<gene>
    <name evidence="2" type="ORF">CEXT_671771</name>
</gene>
<accession>A0AAV4XJE8</accession>
<dbReference type="EMBL" id="BPLR01017883">
    <property type="protein sequence ID" value="GIY95202.1"/>
    <property type="molecule type" value="Genomic_DNA"/>
</dbReference>
<reference evidence="2 3" key="1">
    <citation type="submission" date="2021-06" db="EMBL/GenBank/DDBJ databases">
        <title>Caerostris extrusa draft genome.</title>
        <authorList>
            <person name="Kono N."/>
            <person name="Arakawa K."/>
        </authorList>
    </citation>
    <scope>NUCLEOTIDE SEQUENCE [LARGE SCALE GENOMIC DNA]</scope>
</reference>
<protein>
    <submittedName>
        <fullName evidence="2">Uncharacterized protein</fullName>
    </submittedName>
</protein>
<name>A0AAV4XJE8_CAEEX</name>
<dbReference type="AlphaFoldDB" id="A0AAV4XJE8"/>
<evidence type="ECO:0000313" key="2">
    <source>
        <dbReference type="EMBL" id="GIY95202.1"/>
    </source>
</evidence>
<organism evidence="2 3">
    <name type="scientific">Caerostris extrusa</name>
    <name type="common">Bark spider</name>
    <name type="synonym">Caerostris bankana</name>
    <dbReference type="NCBI Taxonomy" id="172846"/>
    <lineage>
        <taxon>Eukaryota</taxon>
        <taxon>Metazoa</taxon>
        <taxon>Ecdysozoa</taxon>
        <taxon>Arthropoda</taxon>
        <taxon>Chelicerata</taxon>
        <taxon>Arachnida</taxon>
        <taxon>Araneae</taxon>
        <taxon>Araneomorphae</taxon>
        <taxon>Entelegynae</taxon>
        <taxon>Araneoidea</taxon>
        <taxon>Araneidae</taxon>
        <taxon>Caerostris</taxon>
    </lineage>
</organism>